<dbReference type="EMBL" id="JABSTQ010010963">
    <property type="protein sequence ID" value="KAG0416337.1"/>
    <property type="molecule type" value="Genomic_DNA"/>
</dbReference>
<accession>A0AC60PA01</accession>
<proteinExistence type="predicted"/>
<protein>
    <submittedName>
        <fullName evidence="1">Uncharacterized protein</fullName>
    </submittedName>
</protein>
<comment type="caution">
    <text evidence="1">The sequence shown here is derived from an EMBL/GenBank/DDBJ whole genome shotgun (WGS) entry which is preliminary data.</text>
</comment>
<gene>
    <name evidence="1" type="ORF">HPB47_006553</name>
</gene>
<reference evidence="1 2" key="1">
    <citation type="journal article" date="2020" name="Cell">
        <title>Large-Scale Comparative Analyses of Tick Genomes Elucidate Their Genetic Diversity and Vector Capacities.</title>
        <authorList>
            <consortium name="Tick Genome and Microbiome Consortium (TIGMIC)"/>
            <person name="Jia N."/>
            <person name="Wang J."/>
            <person name="Shi W."/>
            <person name="Du L."/>
            <person name="Sun Y."/>
            <person name="Zhan W."/>
            <person name="Jiang J.F."/>
            <person name="Wang Q."/>
            <person name="Zhang B."/>
            <person name="Ji P."/>
            <person name="Bell-Sakyi L."/>
            <person name="Cui X.M."/>
            <person name="Yuan T.T."/>
            <person name="Jiang B.G."/>
            <person name="Yang W.F."/>
            <person name="Lam T.T."/>
            <person name="Chang Q.C."/>
            <person name="Ding S.J."/>
            <person name="Wang X.J."/>
            <person name="Zhu J.G."/>
            <person name="Ruan X.D."/>
            <person name="Zhao L."/>
            <person name="Wei J.T."/>
            <person name="Ye R.Z."/>
            <person name="Que T.C."/>
            <person name="Du C.H."/>
            <person name="Zhou Y.H."/>
            <person name="Cheng J.X."/>
            <person name="Dai P.F."/>
            <person name="Guo W.B."/>
            <person name="Han X.H."/>
            <person name="Huang E.J."/>
            <person name="Li L.F."/>
            <person name="Wei W."/>
            <person name="Gao Y.C."/>
            <person name="Liu J.Z."/>
            <person name="Shao H.Z."/>
            <person name="Wang X."/>
            <person name="Wang C.C."/>
            <person name="Yang T.C."/>
            <person name="Huo Q.B."/>
            <person name="Li W."/>
            <person name="Chen H.Y."/>
            <person name="Chen S.E."/>
            <person name="Zhou L.G."/>
            <person name="Ni X.B."/>
            <person name="Tian J.H."/>
            <person name="Sheng Y."/>
            <person name="Liu T."/>
            <person name="Pan Y.S."/>
            <person name="Xia L.Y."/>
            <person name="Li J."/>
            <person name="Zhao F."/>
            <person name="Cao W.C."/>
        </authorList>
    </citation>
    <scope>NUCLEOTIDE SEQUENCE [LARGE SCALE GENOMIC DNA]</scope>
    <source>
        <strain evidence="1">Iper-2018</strain>
    </source>
</reference>
<dbReference type="Proteomes" id="UP000805193">
    <property type="component" value="Unassembled WGS sequence"/>
</dbReference>
<keyword evidence="2" id="KW-1185">Reference proteome</keyword>
<name>A0AC60PA01_IXOPE</name>
<evidence type="ECO:0000313" key="1">
    <source>
        <dbReference type="EMBL" id="KAG0416337.1"/>
    </source>
</evidence>
<organism evidence="1 2">
    <name type="scientific">Ixodes persulcatus</name>
    <name type="common">Taiga tick</name>
    <dbReference type="NCBI Taxonomy" id="34615"/>
    <lineage>
        <taxon>Eukaryota</taxon>
        <taxon>Metazoa</taxon>
        <taxon>Ecdysozoa</taxon>
        <taxon>Arthropoda</taxon>
        <taxon>Chelicerata</taxon>
        <taxon>Arachnida</taxon>
        <taxon>Acari</taxon>
        <taxon>Parasitiformes</taxon>
        <taxon>Ixodida</taxon>
        <taxon>Ixodoidea</taxon>
        <taxon>Ixodidae</taxon>
        <taxon>Ixodinae</taxon>
        <taxon>Ixodes</taxon>
    </lineage>
</organism>
<evidence type="ECO:0000313" key="2">
    <source>
        <dbReference type="Proteomes" id="UP000805193"/>
    </source>
</evidence>
<sequence>MVPKWQQRTSQKPECHVLSDVEILVVELSMFWKKARGNASVAVVVASQLWLPNLPCTSKLKRVLQQSRHLPHPKQHKTSWKRREKVPKGLSVNVRDGPVVAVAYVPPATPKRDTEAFMMDVVGWVMLYDDRSAVVTGDFNVAIARQEGKWFTSFMLERFGLACVNEPTVPTNRHRTGIDLVFTKNLPAVSVHPMAVYHSDHKAMMMTRKCLAAAMAVFLVIMGSASVAHGKKLRKVAVLAGFYGFGAGVHLLGGLGVLHGLYSHYGSSGHYNYGYHDFQHLHPIPVPHPVPVPVPIHVHHLHAVHYDGVGYHDDYGLYGGHGGLW</sequence>